<gene>
    <name evidence="2" type="ORF">CHU92_10210</name>
</gene>
<keyword evidence="3" id="KW-1185">Reference proteome</keyword>
<proteinExistence type="predicted"/>
<evidence type="ECO:0000256" key="1">
    <source>
        <dbReference type="SAM" id="SignalP"/>
    </source>
</evidence>
<keyword evidence="1" id="KW-0732">Signal</keyword>
<sequence length="349" mass="37710">MKKIFLLLPLALLASCKQNTAYTASVTRVICDTLLADDISIRALVIDGDKVWYAGSRGKYGYVSLSGQKAFSGIMAQDTLFPEFRAIAKTKHHILILNAGTPALLYKITKDGSRNKVVYTETGEKVFYDSMLFLDDKEGIAMGDPVEGCLSVIKTTDGGESWAKLPCTSLPATDSGEAAFAASNTNIDIAGNTIWMVSGGKKSRVFVSKDKGESWQAYNTPIIQGTESTGIYSVDFYDAKTGYAVGGDYTRTKEGRATKISTRDGGRTWKAVAEDAGFGYASCVRYRPGSLGRELISAGPSGIYYSFDGGATWKRIYNDTSLHTVLFTDSKTVVAAGNGKILRLRLVTL</sequence>
<organism evidence="2 3">
    <name type="scientific">Flavobacterium cyanobacteriorum</name>
    <dbReference type="NCBI Taxonomy" id="2022802"/>
    <lineage>
        <taxon>Bacteria</taxon>
        <taxon>Pseudomonadati</taxon>
        <taxon>Bacteroidota</taxon>
        <taxon>Flavobacteriia</taxon>
        <taxon>Flavobacteriales</taxon>
        <taxon>Flavobacteriaceae</taxon>
        <taxon>Flavobacterium</taxon>
    </lineage>
</organism>
<dbReference type="Proteomes" id="UP000216605">
    <property type="component" value="Unassembled WGS sequence"/>
</dbReference>
<dbReference type="InterPro" id="IPR002860">
    <property type="entry name" value="BNR_rpt"/>
</dbReference>
<evidence type="ECO:0000313" key="2">
    <source>
        <dbReference type="EMBL" id="OYQ36090.1"/>
    </source>
</evidence>
<name>A0A255Z632_9FLAO</name>
<dbReference type="RefSeq" id="WP_094415230.1">
    <property type="nucleotide sequence ID" value="NZ_NOXV01000275.1"/>
</dbReference>
<protein>
    <submittedName>
        <fullName evidence="2">Oxidoreductase</fullName>
    </submittedName>
</protein>
<dbReference type="AlphaFoldDB" id="A0A255Z632"/>
<evidence type="ECO:0000313" key="3">
    <source>
        <dbReference type="Proteomes" id="UP000216605"/>
    </source>
</evidence>
<dbReference type="Gene3D" id="2.130.10.10">
    <property type="entry name" value="YVTN repeat-like/Quinoprotein amine dehydrogenase"/>
    <property type="match status" value="1"/>
</dbReference>
<dbReference type="Pfam" id="PF02012">
    <property type="entry name" value="BNR"/>
    <property type="match status" value="1"/>
</dbReference>
<dbReference type="EMBL" id="NOXV01000275">
    <property type="protein sequence ID" value="OYQ36090.1"/>
    <property type="molecule type" value="Genomic_DNA"/>
</dbReference>
<dbReference type="CDD" id="cd15482">
    <property type="entry name" value="Sialidase_non-viral"/>
    <property type="match status" value="1"/>
</dbReference>
<feature type="signal peptide" evidence="1">
    <location>
        <begin position="1"/>
        <end position="21"/>
    </location>
</feature>
<reference evidence="2 3" key="1">
    <citation type="submission" date="2017-07" db="EMBL/GenBank/DDBJ databases">
        <title>Flavobacterium cyanobacteriorum sp. nov., isolated from cyanobacterial aggregates in a eutrophic lake.</title>
        <authorList>
            <person name="Cai H."/>
        </authorList>
    </citation>
    <scope>NUCLEOTIDE SEQUENCE [LARGE SCALE GENOMIC DNA]</scope>
    <source>
        <strain evidence="2 3">TH021</strain>
    </source>
</reference>
<dbReference type="SUPFAM" id="SSF110296">
    <property type="entry name" value="Oligoxyloglucan reducing end-specific cellobiohydrolase"/>
    <property type="match status" value="1"/>
</dbReference>
<dbReference type="PANTHER" id="PTHR47199">
    <property type="entry name" value="PHOTOSYSTEM II STABILITY/ASSEMBLY FACTOR HCF136, CHLOROPLASTIC"/>
    <property type="match status" value="1"/>
</dbReference>
<dbReference type="OrthoDB" id="9813892at2"/>
<accession>A0A255Z632</accession>
<dbReference type="InterPro" id="IPR015943">
    <property type="entry name" value="WD40/YVTN_repeat-like_dom_sf"/>
</dbReference>
<dbReference type="PANTHER" id="PTHR47199:SF2">
    <property type="entry name" value="PHOTOSYSTEM II STABILITY_ASSEMBLY FACTOR HCF136, CHLOROPLASTIC"/>
    <property type="match status" value="1"/>
</dbReference>
<comment type="caution">
    <text evidence="2">The sequence shown here is derived from an EMBL/GenBank/DDBJ whole genome shotgun (WGS) entry which is preliminary data.</text>
</comment>
<dbReference type="PROSITE" id="PS51257">
    <property type="entry name" value="PROKAR_LIPOPROTEIN"/>
    <property type="match status" value="1"/>
</dbReference>
<feature type="chain" id="PRO_5013327604" evidence="1">
    <location>
        <begin position="22"/>
        <end position="349"/>
    </location>
</feature>